<accession>A0A2X1B8N1</accession>
<dbReference type="EMBL" id="UAQP01000005">
    <property type="protein sequence ID" value="SPU52770.1"/>
    <property type="molecule type" value="Genomic_DNA"/>
</dbReference>
<gene>
    <name evidence="2" type="ORF">NCTC11166_01111</name>
</gene>
<evidence type="ECO:0000313" key="2">
    <source>
        <dbReference type="EMBL" id="SPU52770.1"/>
    </source>
</evidence>
<dbReference type="RefSeq" id="WP_181669124.1">
    <property type="nucleotide sequence ID" value="NZ_UAQP01000005.1"/>
</dbReference>
<evidence type="ECO:0000313" key="3">
    <source>
        <dbReference type="Proteomes" id="UP000251186"/>
    </source>
</evidence>
<evidence type="ECO:0000256" key="1">
    <source>
        <dbReference type="SAM" id="Phobius"/>
    </source>
</evidence>
<keyword evidence="1" id="KW-1133">Transmembrane helix</keyword>
<dbReference type="AlphaFoldDB" id="A0A2X1B8N1"/>
<reference evidence="2 3" key="1">
    <citation type="submission" date="2018-06" db="EMBL/GenBank/DDBJ databases">
        <authorList>
            <consortium name="Pathogen Informatics"/>
            <person name="Doyle S."/>
        </authorList>
    </citation>
    <scope>NUCLEOTIDE SEQUENCE [LARGE SCALE GENOMIC DNA]</scope>
    <source>
        <strain evidence="2 3">NCTC11166</strain>
    </source>
</reference>
<dbReference type="Proteomes" id="UP000251186">
    <property type="component" value="Unassembled WGS sequence"/>
</dbReference>
<feature type="transmembrane region" description="Helical" evidence="1">
    <location>
        <begin position="12"/>
        <end position="33"/>
    </location>
</feature>
<keyword evidence="1" id="KW-0472">Membrane</keyword>
<sequence>MIGELLYHLHRHVRLILIAGGLMLALGVALLGYEAVRRFAEPPARPAEAGQALS</sequence>
<protein>
    <submittedName>
        <fullName evidence="2">Uncharacterized protein</fullName>
    </submittedName>
</protein>
<proteinExistence type="predicted"/>
<name>A0A2X1B8N1_BREVE</name>
<keyword evidence="1" id="KW-0812">Transmembrane</keyword>
<organism evidence="2 3">
    <name type="scientific">Brevundimonas vesicularis</name>
    <name type="common">Pseudomonas vesicularis</name>
    <dbReference type="NCBI Taxonomy" id="41276"/>
    <lineage>
        <taxon>Bacteria</taxon>
        <taxon>Pseudomonadati</taxon>
        <taxon>Pseudomonadota</taxon>
        <taxon>Alphaproteobacteria</taxon>
        <taxon>Caulobacterales</taxon>
        <taxon>Caulobacteraceae</taxon>
        <taxon>Brevundimonas</taxon>
    </lineage>
</organism>